<protein>
    <submittedName>
        <fullName evidence="1">Uncharacterized protein</fullName>
    </submittedName>
</protein>
<sequence length="98" mass="11104">MVEGSLPPRRVKQNHRQNSIEMIAHIRGPDAQNLNPLRFQPYGSSRIMDDLFWVVVPRAVDLHSEPCSRAVEVEDVGTNRMLAAEFQSLEAAAFDLYP</sequence>
<evidence type="ECO:0000313" key="1">
    <source>
        <dbReference type="EMBL" id="VTO11393.1"/>
    </source>
</evidence>
<name>A0A4P1JVK9_9CAUL</name>
<reference evidence="1 2" key="1">
    <citation type="submission" date="2019-04" db="EMBL/GenBank/DDBJ databases">
        <authorList>
            <consortium name="Pathogen Informatics"/>
        </authorList>
    </citation>
    <scope>NUCLEOTIDE SEQUENCE [LARGE SCALE GENOMIC DNA]</scope>
    <source>
        <strain evidence="1 2">NCTC9239</strain>
    </source>
</reference>
<gene>
    <name evidence="1" type="ORF">NCTC9239_00359</name>
</gene>
<organism evidence="1 2">
    <name type="scientific">Brevundimonas vancanneytii</name>
    <dbReference type="NCBI Taxonomy" id="1325724"/>
    <lineage>
        <taxon>Bacteria</taxon>
        <taxon>Pseudomonadati</taxon>
        <taxon>Pseudomonadota</taxon>
        <taxon>Alphaproteobacteria</taxon>
        <taxon>Caulobacterales</taxon>
        <taxon>Caulobacteraceae</taxon>
        <taxon>Brevundimonas</taxon>
    </lineage>
</organism>
<keyword evidence="2" id="KW-1185">Reference proteome</keyword>
<dbReference type="EMBL" id="LR588407">
    <property type="protein sequence ID" value="VTO11393.1"/>
    <property type="molecule type" value="Genomic_DNA"/>
</dbReference>
<dbReference type="Proteomes" id="UP000309952">
    <property type="component" value="Chromosome"/>
</dbReference>
<accession>A0A4P1JVK9</accession>
<dbReference type="KEGG" id="bvy:NCTC9239_00359"/>
<proteinExistence type="predicted"/>
<evidence type="ECO:0000313" key="2">
    <source>
        <dbReference type="Proteomes" id="UP000309952"/>
    </source>
</evidence>
<dbReference type="AlphaFoldDB" id="A0A4P1JVK9"/>